<dbReference type="InterPro" id="IPR053423">
    <property type="entry name" value="Type-4_UDG"/>
</dbReference>
<dbReference type="NCBIfam" id="TIGR00758">
    <property type="entry name" value="UDG_fam4"/>
    <property type="match status" value="1"/>
</dbReference>
<evidence type="ECO:0000256" key="2">
    <source>
        <dbReference type="ARBA" id="ARBA00006521"/>
    </source>
</evidence>
<dbReference type="PANTHER" id="PTHR33693">
    <property type="entry name" value="TYPE-5 URACIL-DNA GLYCOSYLASE"/>
    <property type="match status" value="1"/>
</dbReference>
<protein>
    <recommendedName>
        <fullName evidence="4">Type-4 uracil-DNA glycosylase</fullName>
        <ecNumber evidence="3">3.2.2.27</ecNumber>
    </recommendedName>
</protein>
<dbReference type="InterPro" id="IPR005122">
    <property type="entry name" value="Uracil-DNA_glycosylase-like"/>
</dbReference>
<reference key="2">
    <citation type="submission" date="2011-03" db="EMBL/GenBank/DDBJ databases">
        <title>Complete genome sequence of the thermoacidophilic crenarchaeon Thermoproteus uzoniensis 768-20.</title>
        <authorList>
            <person name="Mardanov A.V."/>
            <person name="Gumerov V.M."/>
            <person name="Beletsky A.V."/>
            <person name="Prokofeva M.I."/>
            <person name="Bonch-Osmolovskaya E.A."/>
            <person name="Ravin N.V."/>
            <person name="Skryabin K.G."/>
        </authorList>
    </citation>
    <scope>NUCLEOTIDE SEQUENCE</scope>
    <source>
        <strain>768-20</strain>
    </source>
</reference>
<proteinExistence type="inferred from homology"/>
<organism evidence="13 14">
    <name type="scientific">Thermoproteus uzoniensis (strain 768-20)</name>
    <dbReference type="NCBI Taxonomy" id="999630"/>
    <lineage>
        <taxon>Archaea</taxon>
        <taxon>Thermoproteota</taxon>
        <taxon>Thermoprotei</taxon>
        <taxon>Thermoproteales</taxon>
        <taxon>Thermoproteaceae</taxon>
        <taxon>Thermoproteus</taxon>
    </lineage>
</organism>
<dbReference type="Pfam" id="PF03167">
    <property type="entry name" value="UDG"/>
    <property type="match status" value="1"/>
</dbReference>
<dbReference type="STRING" id="999630.TUZN_1818"/>
<evidence type="ECO:0000256" key="10">
    <source>
        <dbReference type="ARBA" id="ARBA00023014"/>
    </source>
</evidence>
<dbReference type="EC" id="3.2.2.27" evidence="3"/>
<evidence type="ECO:0000256" key="7">
    <source>
        <dbReference type="ARBA" id="ARBA00022763"/>
    </source>
</evidence>
<evidence type="ECO:0000256" key="6">
    <source>
        <dbReference type="ARBA" id="ARBA00022723"/>
    </source>
</evidence>
<dbReference type="GO" id="GO:0006281">
    <property type="term" value="P:DNA repair"/>
    <property type="evidence" value="ECO:0007669"/>
    <property type="project" value="UniProtKB-KW"/>
</dbReference>
<evidence type="ECO:0000259" key="12">
    <source>
        <dbReference type="SMART" id="SM00986"/>
    </source>
</evidence>
<keyword evidence="11" id="KW-0234">DNA repair</keyword>
<keyword evidence="14" id="KW-1185">Reference proteome</keyword>
<dbReference type="PANTHER" id="PTHR33693:SF1">
    <property type="entry name" value="TYPE-4 URACIL-DNA GLYCOSYLASE"/>
    <property type="match status" value="1"/>
</dbReference>
<keyword evidence="7" id="KW-0227">DNA damage</keyword>
<dbReference type="GO" id="GO:0046872">
    <property type="term" value="F:metal ion binding"/>
    <property type="evidence" value="ECO:0007669"/>
    <property type="project" value="UniProtKB-KW"/>
</dbReference>
<evidence type="ECO:0000256" key="9">
    <source>
        <dbReference type="ARBA" id="ARBA00023004"/>
    </source>
</evidence>
<dbReference type="InterPro" id="IPR036895">
    <property type="entry name" value="Uracil-DNA_glycosylase-like_sf"/>
</dbReference>
<dbReference type="CDD" id="cd10030">
    <property type="entry name" value="UDG-F4_TTUDGA_SPO1dp_like"/>
    <property type="match status" value="1"/>
</dbReference>
<dbReference type="EMBL" id="CP002590">
    <property type="protein sequence ID" value="AEA13278.1"/>
    <property type="molecule type" value="Genomic_DNA"/>
</dbReference>
<evidence type="ECO:0000313" key="14">
    <source>
        <dbReference type="Proteomes" id="UP000008138"/>
    </source>
</evidence>
<keyword evidence="10" id="KW-0411">Iron-sulfur</keyword>
<dbReference type="Gene3D" id="3.40.470.10">
    <property type="entry name" value="Uracil-DNA glycosylase-like domain"/>
    <property type="match status" value="1"/>
</dbReference>
<dbReference type="RefSeq" id="WP_013680613.1">
    <property type="nucleotide sequence ID" value="NC_015315.1"/>
</dbReference>
<dbReference type="HOGENOM" id="CLU_044815_1_3_2"/>
<evidence type="ECO:0000256" key="1">
    <source>
        <dbReference type="ARBA" id="ARBA00001400"/>
    </source>
</evidence>
<comment type="similarity">
    <text evidence="2">Belongs to the uracil-DNA glycosylase (UDG) superfamily. Type 4 (UDGa) family.</text>
</comment>
<dbReference type="InterPro" id="IPR051536">
    <property type="entry name" value="UDG_Type-4/5"/>
</dbReference>
<evidence type="ECO:0000256" key="4">
    <source>
        <dbReference type="ARBA" id="ARBA00019403"/>
    </source>
</evidence>
<sequence>MDDKLLEIAERIRGCTRCRLHETRRLAVPGEGRAEKGIMIVGEAPGEKEDEEGRPFVGPAGRLLTSILTRYGIDRGRDVFITNVVKCRPPGNREPLEDEIAACTPYLVEQIAAIRPRLIVALGVHSARTLMSFAGRRVAKITDVRGKCFKVRIAGVETTLCVTYHPAAALYNPRLRTTLEEDLRRFLGGSEGGLLKYI</sequence>
<evidence type="ECO:0000256" key="5">
    <source>
        <dbReference type="ARBA" id="ARBA00022485"/>
    </source>
</evidence>
<feature type="domain" description="Uracil-DNA glycosylase-like" evidence="12">
    <location>
        <begin position="29"/>
        <end position="184"/>
    </location>
</feature>
<evidence type="ECO:0000256" key="8">
    <source>
        <dbReference type="ARBA" id="ARBA00022801"/>
    </source>
</evidence>
<dbReference type="SMART" id="SM00987">
    <property type="entry name" value="UreE_C"/>
    <property type="match status" value="1"/>
</dbReference>
<gene>
    <name evidence="13" type="ordered locus">TUZN_1818</name>
</gene>
<dbReference type="KEGG" id="tuz:TUZN_1818"/>
<dbReference type="NCBIfam" id="NF040953">
    <property type="entry name" value="Arch_udg"/>
    <property type="match status" value="1"/>
</dbReference>
<evidence type="ECO:0000256" key="3">
    <source>
        <dbReference type="ARBA" id="ARBA00012030"/>
    </source>
</evidence>
<dbReference type="GO" id="GO:0051539">
    <property type="term" value="F:4 iron, 4 sulfur cluster binding"/>
    <property type="evidence" value="ECO:0007669"/>
    <property type="project" value="UniProtKB-KW"/>
</dbReference>
<dbReference type="Proteomes" id="UP000008138">
    <property type="component" value="Chromosome"/>
</dbReference>
<dbReference type="AlphaFoldDB" id="F2L3W6"/>
<dbReference type="SUPFAM" id="SSF52141">
    <property type="entry name" value="Uracil-DNA glycosylase-like"/>
    <property type="match status" value="1"/>
</dbReference>
<dbReference type="eggNOG" id="arCOG00905">
    <property type="taxonomic scope" value="Archaea"/>
</dbReference>
<keyword evidence="8" id="KW-0378">Hydrolase</keyword>
<evidence type="ECO:0000256" key="11">
    <source>
        <dbReference type="ARBA" id="ARBA00023204"/>
    </source>
</evidence>
<dbReference type="InterPro" id="IPR005273">
    <property type="entry name" value="Ura-DNA_glyco_family4"/>
</dbReference>
<evidence type="ECO:0000313" key="13">
    <source>
        <dbReference type="EMBL" id="AEA13278.1"/>
    </source>
</evidence>
<dbReference type="SMART" id="SM00986">
    <property type="entry name" value="UDG"/>
    <property type="match status" value="1"/>
</dbReference>
<name>F2L3W6_THEU7</name>
<dbReference type="GeneID" id="10361331"/>
<reference evidence="13 14" key="1">
    <citation type="journal article" date="2011" name="J. Bacteriol.">
        <title>Complete genome sequence of the thermoacidophilic crenarchaeon Thermoproteus uzoniensis 768-20.</title>
        <authorList>
            <person name="Mardanov A.V."/>
            <person name="Gumerov V.M."/>
            <person name="Beletsky A.V."/>
            <person name="Prokofeva M.I."/>
            <person name="Bonch-Osmolovskaya E.A."/>
            <person name="Ravin N.V."/>
            <person name="Skryabin K.G."/>
        </authorList>
    </citation>
    <scope>NUCLEOTIDE SEQUENCE [LARGE SCALE GENOMIC DNA]</scope>
    <source>
        <strain evidence="13 14">768-20</strain>
    </source>
</reference>
<keyword evidence="5" id="KW-0004">4Fe-4S</keyword>
<keyword evidence="9" id="KW-0408">Iron</keyword>
<comment type="catalytic activity">
    <reaction evidence="1">
        <text>Hydrolyzes single-stranded DNA or mismatched double-stranded DNA and polynucleotides, releasing free uracil.</text>
        <dbReference type="EC" id="3.2.2.27"/>
    </reaction>
</comment>
<dbReference type="GO" id="GO:0004844">
    <property type="term" value="F:uracil DNA N-glycosylase activity"/>
    <property type="evidence" value="ECO:0007669"/>
    <property type="project" value="UniProtKB-EC"/>
</dbReference>
<accession>F2L3W6</accession>
<keyword evidence="6" id="KW-0479">Metal-binding</keyword>